<dbReference type="AlphaFoldDB" id="A0A9X2EIU7"/>
<evidence type="ECO:0000313" key="3">
    <source>
        <dbReference type="Proteomes" id="UP001139157"/>
    </source>
</evidence>
<sequence>MWSKRDWGYGGLVGIVVAMIVVSMLGGFNRLQESHNPGGTTSCGEFVTQGLDTQHVTVRKFLEQQSSSSAEPGDGTVDRAISAVLLACRTQGDPEIPIGKAAVDATPESHARG</sequence>
<proteinExistence type="predicted"/>
<evidence type="ECO:0000256" key="1">
    <source>
        <dbReference type="SAM" id="Phobius"/>
    </source>
</evidence>
<keyword evidence="1" id="KW-0812">Transmembrane</keyword>
<reference evidence="2" key="1">
    <citation type="submission" date="2022-06" db="EMBL/GenBank/DDBJ databases">
        <title>Novel species in genus nocardia.</title>
        <authorList>
            <person name="Li F."/>
        </authorList>
    </citation>
    <scope>NUCLEOTIDE SEQUENCE</scope>
    <source>
        <strain evidence="2">CDC141</strain>
    </source>
</reference>
<accession>A0A9X2EIU7</accession>
<feature type="transmembrane region" description="Helical" evidence="1">
    <location>
        <begin position="7"/>
        <end position="28"/>
    </location>
</feature>
<dbReference type="EMBL" id="JAMRXG010000030">
    <property type="protein sequence ID" value="MCM6778936.1"/>
    <property type="molecule type" value="Genomic_DNA"/>
</dbReference>
<keyword evidence="1" id="KW-0472">Membrane</keyword>
<dbReference type="RefSeq" id="WP_251918683.1">
    <property type="nucleotide sequence ID" value="NZ_JAMRXG010000030.1"/>
</dbReference>
<name>A0A9X2EIU7_9NOCA</name>
<comment type="caution">
    <text evidence="2">The sequence shown here is derived from an EMBL/GenBank/DDBJ whole genome shotgun (WGS) entry which is preliminary data.</text>
</comment>
<evidence type="ECO:0000313" key="2">
    <source>
        <dbReference type="EMBL" id="MCM6778936.1"/>
    </source>
</evidence>
<protein>
    <submittedName>
        <fullName evidence="2">Uncharacterized protein</fullName>
    </submittedName>
</protein>
<organism evidence="2 3">
    <name type="scientific">Nocardia pulmonis</name>
    <dbReference type="NCBI Taxonomy" id="2951408"/>
    <lineage>
        <taxon>Bacteria</taxon>
        <taxon>Bacillati</taxon>
        <taxon>Actinomycetota</taxon>
        <taxon>Actinomycetes</taxon>
        <taxon>Mycobacteriales</taxon>
        <taxon>Nocardiaceae</taxon>
        <taxon>Nocardia</taxon>
    </lineage>
</organism>
<keyword evidence="3" id="KW-1185">Reference proteome</keyword>
<dbReference type="Proteomes" id="UP001139157">
    <property type="component" value="Unassembled WGS sequence"/>
</dbReference>
<keyword evidence="1" id="KW-1133">Transmembrane helix</keyword>
<gene>
    <name evidence="2" type="ORF">NDR86_36205</name>
</gene>